<gene>
    <name evidence="3" type="ORF">ISP25_07655</name>
</gene>
<evidence type="ECO:0000313" key="4">
    <source>
        <dbReference type="Proteomes" id="UP001620339"/>
    </source>
</evidence>
<accession>A0ABW8J3T7</accession>
<keyword evidence="4" id="KW-1185">Reference proteome</keyword>
<evidence type="ECO:0000313" key="3">
    <source>
        <dbReference type="EMBL" id="MFK2876937.1"/>
    </source>
</evidence>
<feature type="coiled-coil region" evidence="1">
    <location>
        <begin position="101"/>
        <end position="138"/>
    </location>
</feature>
<reference evidence="3 4" key="1">
    <citation type="submission" date="2020-10" db="EMBL/GenBank/DDBJ databases">
        <title>Phylogeny of dyella-like bacteria.</title>
        <authorList>
            <person name="Fu J."/>
        </authorList>
    </citation>
    <scope>NUCLEOTIDE SEQUENCE [LARGE SCALE GENOMIC DNA]</scope>
    <source>
        <strain evidence="3 4">KACC 19113</strain>
    </source>
</reference>
<protein>
    <submittedName>
        <fullName evidence="3">DUF1351 domain-containing protein</fullName>
    </submittedName>
</protein>
<comment type="caution">
    <text evidence="3">The sequence shown here is derived from an EMBL/GenBank/DDBJ whole genome shotgun (WGS) entry which is preliminary data.</text>
</comment>
<dbReference type="Proteomes" id="UP001620339">
    <property type="component" value="Unassembled WGS sequence"/>
</dbReference>
<keyword evidence="1" id="KW-0175">Coiled coil</keyword>
<dbReference type="EMBL" id="JADIKK010000008">
    <property type="protein sequence ID" value="MFK2876937.1"/>
    <property type="molecule type" value="Genomic_DNA"/>
</dbReference>
<dbReference type="RefSeq" id="WP_404612968.1">
    <property type="nucleotide sequence ID" value="NZ_JADIKK010000008.1"/>
</dbReference>
<sequence length="382" mass="43118">MDTSTTKDAGSNLTQVAEYTQTAAALAELRQKYTGLVIDVTTPKGMKEAKACTFELRTLRTNLEKRRAELKAPILARGKLLDDEAKRITAEIRAMEEPIDVQIKAEEARAEAEKLAKLEAERQRVEGIARAIEEIRNVPGSLFGKPAVIVEGQLAKLRAQTLDIEFYAERFREAEDALAATIARVEQQLAAQREQEAEQKRMAAERAELERMRAENERLQREADERRRADEARAAAERAEAERQAQAERDRLAAEERDREEAERAERQRQEAEARAAREALERAEREAREAELAAERERQAEEQRRLEAERAELERQRRAAAAKAERERLANLGLREAASAVLSWLTVNGHSQQQVTKDLMAALENDAAQVKPVRGKRSAAA</sequence>
<proteinExistence type="predicted"/>
<feature type="region of interest" description="Disordered" evidence="2">
    <location>
        <begin position="211"/>
        <end position="307"/>
    </location>
</feature>
<evidence type="ECO:0000256" key="1">
    <source>
        <dbReference type="SAM" id="Coils"/>
    </source>
</evidence>
<name>A0ABW8J3T7_9GAMM</name>
<evidence type="ECO:0000256" key="2">
    <source>
        <dbReference type="SAM" id="MobiDB-lite"/>
    </source>
</evidence>
<organism evidence="3 4">
    <name type="scientific">Rhodanobacter hydrolyticus</name>
    <dbReference type="NCBI Taxonomy" id="2250595"/>
    <lineage>
        <taxon>Bacteria</taxon>
        <taxon>Pseudomonadati</taxon>
        <taxon>Pseudomonadota</taxon>
        <taxon>Gammaproteobacteria</taxon>
        <taxon>Lysobacterales</taxon>
        <taxon>Rhodanobacteraceae</taxon>
        <taxon>Rhodanobacter</taxon>
    </lineage>
</organism>